<dbReference type="EMBL" id="SGXC01000002">
    <property type="protein sequence ID" value="RZS80616.1"/>
    <property type="molecule type" value="Genomic_DNA"/>
</dbReference>
<keyword evidence="3" id="KW-1185">Reference proteome</keyword>
<dbReference type="Proteomes" id="UP000292445">
    <property type="component" value="Unassembled WGS sequence"/>
</dbReference>
<sequence>MTLFVLAVGLLVGAGLGIIGTAMWFFLRWPQLEESNDE</sequence>
<name>A0A4Q7NCC0_9BURK</name>
<feature type="transmembrane region" description="Helical" evidence="1">
    <location>
        <begin position="6"/>
        <end position="27"/>
    </location>
</feature>
<evidence type="ECO:0000256" key="1">
    <source>
        <dbReference type="SAM" id="Phobius"/>
    </source>
</evidence>
<keyword evidence="1" id="KW-0472">Membrane</keyword>
<comment type="caution">
    <text evidence="2">The sequence shown here is derived from an EMBL/GenBank/DDBJ whole genome shotgun (WGS) entry which is preliminary data.</text>
</comment>
<protein>
    <submittedName>
        <fullName evidence="2">Uncharacterized protein</fullName>
    </submittedName>
</protein>
<keyword evidence="1" id="KW-1133">Transmembrane helix</keyword>
<gene>
    <name evidence="2" type="ORF">EV675_3228</name>
</gene>
<proteinExistence type="predicted"/>
<evidence type="ECO:0000313" key="3">
    <source>
        <dbReference type="Proteomes" id="UP000292445"/>
    </source>
</evidence>
<keyword evidence="1" id="KW-0812">Transmembrane</keyword>
<evidence type="ECO:0000313" key="2">
    <source>
        <dbReference type="EMBL" id="RZS80616.1"/>
    </source>
</evidence>
<reference evidence="2 3" key="1">
    <citation type="submission" date="2019-02" db="EMBL/GenBank/DDBJ databases">
        <title>Genomic Encyclopedia of Type Strains, Phase IV (KMG-IV): sequencing the most valuable type-strain genomes for metagenomic binning, comparative biology and taxonomic classification.</title>
        <authorList>
            <person name="Goeker M."/>
        </authorList>
    </citation>
    <scope>NUCLEOTIDE SEQUENCE [LARGE SCALE GENOMIC DNA]</scope>
    <source>
        <strain evidence="2 3">K24</strain>
    </source>
</reference>
<accession>A0A4Q7NCC0</accession>
<organism evidence="2 3">
    <name type="scientific">Pigmentiphaga kullae</name>
    <dbReference type="NCBI Taxonomy" id="151784"/>
    <lineage>
        <taxon>Bacteria</taxon>
        <taxon>Pseudomonadati</taxon>
        <taxon>Pseudomonadota</taxon>
        <taxon>Betaproteobacteria</taxon>
        <taxon>Burkholderiales</taxon>
        <taxon>Alcaligenaceae</taxon>
        <taxon>Pigmentiphaga</taxon>
    </lineage>
</organism>
<dbReference type="AlphaFoldDB" id="A0A4Q7NCC0"/>